<dbReference type="PRINTS" id="PR00080">
    <property type="entry name" value="SDRFAMILY"/>
</dbReference>
<dbReference type="AlphaFoldDB" id="A0A1H0UIH0"/>
<sequence length="253" mass="26511">MGRLDGKVALITGAARGQGAAAARRFVAEGAKVVLADVLDDEGKTLADELGDNAYFRHLDVSEEDEWADAVADATGRFGPVTVLVNNAGILHFSPLVDTKLADYERIIRVNQFGCFLGMRAVAPGMIAAKEGSIVNLSSIEGLAAAKMVIAYTASKFAVRGMTKVAAMELGEHGIRVNSVHPGVIDTQMLPTALGGIEVDTSRIGKRVALKRNGQAEEIASLVLFLASDESSYCTGAEFVADGGATTTHALSF</sequence>
<evidence type="ECO:0000313" key="6">
    <source>
        <dbReference type="EMBL" id="SDP65974.1"/>
    </source>
</evidence>
<dbReference type="InterPro" id="IPR036291">
    <property type="entry name" value="NAD(P)-bd_dom_sf"/>
</dbReference>
<dbReference type="PROSITE" id="PS00061">
    <property type="entry name" value="ADH_SHORT"/>
    <property type="match status" value="1"/>
</dbReference>
<reference evidence="7" key="1">
    <citation type="submission" date="2016-10" db="EMBL/GenBank/DDBJ databases">
        <authorList>
            <person name="Varghese N."/>
            <person name="Submissions S."/>
        </authorList>
    </citation>
    <scope>NUCLEOTIDE SEQUENCE [LARGE SCALE GENOMIC DNA]</scope>
    <source>
        <strain evidence="7">IBRC-M 10655</strain>
    </source>
</reference>
<comment type="similarity">
    <text evidence="1">Belongs to the short-chain dehydrogenases/reductases (SDR) family.</text>
</comment>
<keyword evidence="3" id="KW-0520">NAD</keyword>
<keyword evidence="4" id="KW-0443">Lipid metabolism</keyword>
<keyword evidence="7" id="KW-1185">Reference proteome</keyword>
<protein>
    <submittedName>
        <fullName evidence="6">3alpha(Or 20beta)-hydroxysteroid dehydrogenase</fullName>
    </submittedName>
</protein>
<dbReference type="Proteomes" id="UP000199651">
    <property type="component" value="Unassembled WGS sequence"/>
</dbReference>
<dbReference type="GO" id="GO:0008202">
    <property type="term" value="P:steroid metabolic process"/>
    <property type="evidence" value="ECO:0007669"/>
    <property type="project" value="UniProtKB-KW"/>
</dbReference>
<evidence type="ECO:0000256" key="1">
    <source>
        <dbReference type="ARBA" id="ARBA00006484"/>
    </source>
</evidence>
<dbReference type="Gene3D" id="3.40.50.720">
    <property type="entry name" value="NAD(P)-binding Rossmann-like Domain"/>
    <property type="match status" value="1"/>
</dbReference>
<dbReference type="PANTHER" id="PTHR43180">
    <property type="entry name" value="3-OXOACYL-(ACYL-CARRIER-PROTEIN) REDUCTASE (AFU_ORTHOLOGUE AFUA_6G11210)"/>
    <property type="match status" value="1"/>
</dbReference>
<dbReference type="GO" id="GO:0016491">
    <property type="term" value="F:oxidoreductase activity"/>
    <property type="evidence" value="ECO:0007669"/>
    <property type="project" value="UniProtKB-KW"/>
</dbReference>
<keyword evidence="2" id="KW-0560">Oxidoreductase</keyword>
<dbReference type="InterPro" id="IPR002347">
    <property type="entry name" value="SDR_fam"/>
</dbReference>
<dbReference type="Pfam" id="PF13561">
    <property type="entry name" value="adh_short_C2"/>
    <property type="match status" value="1"/>
</dbReference>
<dbReference type="PRINTS" id="PR00081">
    <property type="entry name" value="GDHRDH"/>
</dbReference>
<dbReference type="EMBL" id="FNJB01000011">
    <property type="protein sequence ID" value="SDP65974.1"/>
    <property type="molecule type" value="Genomic_DNA"/>
</dbReference>
<dbReference type="InterPro" id="IPR020904">
    <property type="entry name" value="Sc_DH/Rdtase_CS"/>
</dbReference>
<dbReference type="PANTHER" id="PTHR43180:SF28">
    <property type="entry name" value="NAD(P)-BINDING ROSSMANN-FOLD SUPERFAMILY PROTEIN"/>
    <property type="match status" value="1"/>
</dbReference>
<dbReference type="RefSeq" id="WP_091381880.1">
    <property type="nucleotide sequence ID" value="NZ_FNDV01000001.1"/>
</dbReference>
<organism evidence="6 7">
    <name type="scientific">Actinokineospora alba</name>
    <dbReference type="NCBI Taxonomy" id="504798"/>
    <lineage>
        <taxon>Bacteria</taxon>
        <taxon>Bacillati</taxon>
        <taxon>Actinomycetota</taxon>
        <taxon>Actinomycetes</taxon>
        <taxon>Pseudonocardiales</taxon>
        <taxon>Pseudonocardiaceae</taxon>
        <taxon>Actinokineospora</taxon>
    </lineage>
</organism>
<dbReference type="STRING" id="504798.SAMN05421871_101361"/>
<evidence type="ECO:0000256" key="2">
    <source>
        <dbReference type="ARBA" id="ARBA00023002"/>
    </source>
</evidence>
<proteinExistence type="inferred from homology"/>
<accession>A0A1H0UIH0</accession>
<evidence type="ECO:0000256" key="4">
    <source>
        <dbReference type="ARBA" id="ARBA00023098"/>
    </source>
</evidence>
<dbReference type="SUPFAM" id="SSF51735">
    <property type="entry name" value="NAD(P)-binding Rossmann-fold domains"/>
    <property type="match status" value="1"/>
</dbReference>
<dbReference type="OrthoDB" id="3542748at2"/>
<dbReference type="FunFam" id="3.40.50.720:FF:000084">
    <property type="entry name" value="Short-chain dehydrogenase reductase"/>
    <property type="match status" value="1"/>
</dbReference>
<name>A0A1H0UIH0_9PSEU</name>
<gene>
    <name evidence="6" type="ORF">SAMN05192558_111220</name>
</gene>
<evidence type="ECO:0000313" key="7">
    <source>
        <dbReference type="Proteomes" id="UP000199651"/>
    </source>
</evidence>
<dbReference type="NCBIfam" id="NF005559">
    <property type="entry name" value="PRK07231.1"/>
    <property type="match status" value="1"/>
</dbReference>
<evidence type="ECO:0000256" key="5">
    <source>
        <dbReference type="ARBA" id="ARBA00023221"/>
    </source>
</evidence>
<keyword evidence="5" id="KW-0753">Steroid metabolism</keyword>
<evidence type="ECO:0000256" key="3">
    <source>
        <dbReference type="ARBA" id="ARBA00023027"/>
    </source>
</evidence>